<evidence type="ECO:0000259" key="8">
    <source>
        <dbReference type="Pfam" id="PF00924"/>
    </source>
</evidence>
<reference evidence="10 11" key="1">
    <citation type="submission" date="2019-08" db="EMBL/GenBank/DDBJ databases">
        <title>Genome of Phaeodactylibacter luteus.</title>
        <authorList>
            <person name="Bowman J.P."/>
        </authorList>
    </citation>
    <scope>NUCLEOTIDE SEQUENCE [LARGE SCALE GENOMIC DNA]</scope>
    <source>
        <strain evidence="10 11">KCTC 42180</strain>
    </source>
</reference>
<dbReference type="EMBL" id="VOOR01000001">
    <property type="protein sequence ID" value="TXB70301.1"/>
    <property type="molecule type" value="Genomic_DNA"/>
</dbReference>
<dbReference type="AlphaFoldDB" id="A0A5C6S8A6"/>
<dbReference type="InterPro" id="IPR010920">
    <property type="entry name" value="LSM_dom_sf"/>
</dbReference>
<dbReference type="GO" id="GO:0008381">
    <property type="term" value="F:mechanosensitive monoatomic ion channel activity"/>
    <property type="evidence" value="ECO:0007669"/>
    <property type="project" value="InterPro"/>
</dbReference>
<gene>
    <name evidence="10" type="ORF">FRY97_00675</name>
</gene>
<dbReference type="SUPFAM" id="SSF82861">
    <property type="entry name" value="Mechanosensitive channel protein MscS (YggB), transmembrane region"/>
    <property type="match status" value="1"/>
</dbReference>
<dbReference type="PANTHER" id="PTHR30221">
    <property type="entry name" value="SMALL-CONDUCTANCE MECHANOSENSITIVE CHANNEL"/>
    <property type="match status" value="1"/>
</dbReference>
<evidence type="ECO:0000256" key="6">
    <source>
        <dbReference type="ARBA" id="ARBA00023136"/>
    </source>
</evidence>
<dbReference type="SUPFAM" id="SSF50182">
    <property type="entry name" value="Sm-like ribonucleoproteins"/>
    <property type="match status" value="1"/>
</dbReference>
<dbReference type="SUPFAM" id="SSF82689">
    <property type="entry name" value="Mechanosensitive channel protein MscS (YggB), C-terminal domain"/>
    <property type="match status" value="1"/>
</dbReference>
<keyword evidence="3" id="KW-1003">Cell membrane</keyword>
<dbReference type="InterPro" id="IPR045275">
    <property type="entry name" value="MscS_archaea/bacteria_type"/>
</dbReference>
<organism evidence="10 11">
    <name type="scientific">Phaeodactylibacter luteus</name>
    <dbReference type="NCBI Taxonomy" id="1564516"/>
    <lineage>
        <taxon>Bacteria</taxon>
        <taxon>Pseudomonadati</taxon>
        <taxon>Bacteroidota</taxon>
        <taxon>Saprospiria</taxon>
        <taxon>Saprospirales</taxon>
        <taxon>Haliscomenobacteraceae</taxon>
        <taxon>Phaeodactylibacter</taxon>
    </lineage>
</organism>
<comment type="subcellular location">
    <subcellularLocation>
        <location evidence="1">Cell membrane</location>
        <topology evidence="1">Multi-pass membrane protein</topology>
    </subcellularLocation>
</comment>
<feature type="domain" description="Mechanosensitive ion channel MscS" evidence="8">
    <location>
        <begin position="76"/>
        <end position="142"/>
    </location>
</feature>
<dbReference type="PANTHER" id="PTHR30221:SF1">
    <property type="entry name" value="SMALL-CONDUCTANCE MECHANOSENSITIVE CHANNEL"/>
    <property type="match status" value="1"/>
</dbReference>
<evidence type="ECO:0000256" key="2">
    <source>
        <dbReference type="ARBA" id="ARBA00008017"/>
    </source>
</evidence>
<dbReference type="Gene3D" id="2.30.30.60">
    <property type="match status" value="1"/>
</dbReference>
<sequence>MAVFLSRYVRKYITKLIGRFSNNLTINSLISNIATAAFLLIMLFIVLGILGLDTALTSLLAGAGVVGLAVGLAVQDPLMNVFSGILMSTKSLYNVGDLVETNGYFGIIEAVNLRSTILRKLTGEMVLLPNTSVIQSPLINYSASGLRRIDLSCGISYGDDLEKVKAVTLKAITSHVDYDNNRPVEFFYESFGDSSINFIVRYWLSETSQKSWLEARSQGIMALKAAFDQNDIMIPFPIRTLDFGIKGGEKLDSMLKPAGLQND</sequence>
<dbReference type="InterPro" id="IPR049278">
    <property type="entry name" value="MS_channel_C"/>
</dbReference>
<dbReference type="InterPro" id="IPR011014">
    <property type="entry name" value="MscS_channel_TM-2"/>
</dbReference>
<evidence type="ECO:0000256" key="5">
    <source>
        <dbReference type="ARBA" id="ARBA00022989"/>
    </source>
</evidence>
<comment type="caution">
    <text evidence="10">The sequence shown here is derived from an EMBL/GenBank/DDBJ whole genome shotgun (WGS) entry which is preliminary data.</text>
</comment>
<keyword evidence="6 7" id="KW-0472">Membrane</keyword>
<dbReference type="InterPro" id="IPR006685">
    <property type="entry name" value="MscS_channel_2nd"/>
</dbReference>
<evidence type="ECO:0000256" key="3">
    <source>
        <dbReference type="ARBA" id="ARBA00022475"/>
    </source>
</evidence>
<name>A0A5C6S8A6_9BACT</name>
<dbReference type="Pfam" id="PF00924">
    <property type="entry name" value="MS_channel_2nd"/>
    <property type="match status" value="1"/>
</dbReference>
<dbReference type="Gene3D" id="3.30.70.100">
    <property type="match status" value="1"/>
</dbReference>
<dbReference type="Gene3D" id="1.10.287.1260">
    <property type="match status" value="1"/>
</dbReference>
<feature type="transmembrane region" description="Helical" evidence="7">
    <location>
        <begin position="56"/>
        <end position="74"/>
    </location>
</feature>
<proteinExistence type="inferred from homology"/>
<evidence type="ECO:0000313" key="10">
    <source>
        <dbReference type="EMBL" id="TXB70301.1"/>
    </source>
</evidence>
<dbReference type="InterPro" id="IPR011066">
    <property type="entry name" value="MscS_channel_C_sf"/>
</dbReference>
<evidence type="ECO:0000256" key="1">
    <source>
        <dbReference type="ARBA" id="ARBA00004651"/>
    </source>
</evidence>
<keyword evidence="11" id="KW-1185">Reference proteome</keyword>
<dbReference type="GO" id="GO:0005886">
    <property type="term" value="C:plasma membrane"/>
    <property type="evidence" value="ECO:0007669"/>
    <property type="project" value="UniProtKB-SubCell"/>
</dbReference>
<comment type="similarity">
    <text evidence="2">Belongs to the MscS (TC 1.A.23) family.</text>
</comment>
<evidence type="ECO:0000256" key="7">
    <source>
        <dbReference type="SAM" id="Phobius"/>
    </source>
</evidence>
<dbReference type="InterPro" id="IPR023408">
    <property type="entry name" value="MscS_beta-dom_sf"/>
</dbReference>
<evidence type="ECO:0000259" key="9">
    <source>
        <dbReference type="Pfam" id="PF21082"/>
    </source>
</evidence>
<feature type="domain" description="Mechanosensitive ion channel MscS C-terminal" evidence="9">
    <location>
        <begin position="149"/>
        <end position="233"/>
    </location>
</feature>
<protein>
    <submittedName>
        <fullName evidence="10">Mechanosensitive ion channel family protein</fullName>
    </submittedName>
</protein>
<evidence type="ECO:0000313" key="11">
    <source>
        <dbReference type="Proteomes" id="UP000321580"/>
    </source>
</evidence>
<keyword evidence="4 7" id="KW-0812">Transmembrane</keyword>
<feature type="transmembrane region" description="Helical" evidence="7">
    <location>
        <begin position="29"/>
        <end position="50"/>
    </location>
</feature>
<accession>A0A5C6S8A6</accession>
<dbReference type="OrthoDB" id="1522493at2"/>
<keyword evidence="5 7" id="KW-1133">Transmembrane helix</keyword>
<dbReference type="Proteomes" id="UP000321580">
    <property type="component" value="Unassembled WGS sequence"/>
</dbReference>
<evidence type="ECO:0000256" key="4">
    <source>
        <dbReference type="ARBA" id="ARBA00022692"/>
    </source>
</evidence>
<dbReference type="Pfam" id="PF21082">
    <property type="entry name" value="MS_channel_3rd"/>
    <property type="match status" value="1"/>
</dbReference>